<proteinExistence type="predicted"/>
<organism evidence="1 2">
    <name type="scientific">Catellatospora citrea</name>
    <dbReference type="NCBI Taxonomy" id="53366"/>
    <lineage>
        <taxon>Bacteria</taxon>
        <taxon>Bacillati</taxon>
        <taxon>Actinomycetota</taxon>
        <taxon>Actinomycetes</taxon>
        <taxon>Micromonosporales</taxon>
        <taxon>Micromonosporaceae</taxon>
        <taxon>Catellatospora</taxon>
    </lineage>
</organism>
<keyword evidence="2" id="KW-1185">Reference proteome</keyword>
<accession>A0A8J3K8A4</accession>
<evidence type="ECO:0000313" key="2">
    <source>
        <dbReference type="Proteomes" id="UP000659904"/>
    </source>
</evidence>
<name>A0A8J3K8A4_9ACTN</name>
<dbReference type="AlphaFoldDB" id="A0A8J3K8A4"/>
<reference evidence="1 2" key="1">
    <citation type="submission" date="2021-01" db="EMBL/GenBank/DDBJ databases">
        <title>Whole genome shotgun sequence of Catellatospora citrea NBRC 14495.</title>
        <authorList>
            <person name="Komaki H."/>
            <person name="Tamura T."/>
        </authorList>
    </citation>
    <scope>NUCLEOTIDE SEQUENCE [LARGE SCALE GENOMIC DNA]</scope>
    <source>
        <strain evidence="1 2">NBRC 14495</strain>
    </source>
</reference>
<dbReference type="Proteomes" id="UP000659904">
    <property type="component" value="Unassembled WGS sequence"/>
</dbReference>
<sequence>MPTDPRGFVAMTVSHNPCTVTDALAAVRDAVDQCSSVLAGSGRQQVVDLLDTASMTSELTAKILYLVAPLADETEPGTDEALERAADLAVDSRRHIVTGLSLMAGAHAIAAKVVSLRNAVALPAQARATFPSAESRWWPGWAVIRLRAVRLWEVWTLHDLRQVP</sequence>
<comment type="caution">
    <text evidence="1">The sequence shown here is derived from an EMBL/GenBank/DDBJ whole genome shotgun (WGS) entry which is preliminary data.</text>
</comment>
<protein>
    <submittedName>
        <fullName evidence="1">Uncharacterized protein</fullName>
    </submittedName>
</protein>
<dbReference type="EMBL" id="BONH01000015">
    <property type="protein sequence ID" value="GIF98327.1"/>
    <property type="molecule type" value="Genomic_DNA"/>
</dbReference>
<evidence type="ECO:0000313" key="1">
    <source>
        <dbReference type="EMBL" id="GIF98327.1"/>
    </source>
</evidence>
<gene>
    <name evidence="1" type="ORF">Cci01nite_34210</name>
</gene>